<proteinExistence type="predicted"/>
<organism evidence="2 3">
    <name type="scientific">Biomphalaria glabrata</name>
    <name type="common">Bloodfluke planorb</name>
    <name type="synonym">Freshwater snail</name>
    <dbReference type="NCBI Taxonomy" id="6526"/>
    <lineage>
        <taxon>Eukaryota</taxon>
        <taxon>Metazoa</taxon>
        <taxon>Spiralia</taxon>
        <taxon>Lophotrochozoa</taxon>
        <taxon>Mollusca</taxon>
        <taxon>Gastropoda</taxon>
        <taxon>Heterobranchia</taxon>
        <taxon>Euthyneura</taxon>
        <taxon>Panpulmonata</taxon>
        <taxon>Hygrophila</taxon>
        <taxon>Lymnaeoidea</taxon>
        <taxon>Planorbidae</taxon>
        <taxon>Biomphalaria</taxon>
    </lineage>
</organism>
<feature type="chain" id="PRO_5040723598" evidence="1">
    <location>
        <begin position="20"/>
        <end position="163"/>
    </location>
</feature>
<dbReference type="RefSeq" id="XP_055880881.1">
    <property type="nucleotide sequence ID" value="XM_056024906.1"/>
</dbReference>
<protein>
    <submittedName>
        <fullName evidence="3">Uncharacterized protein LOC129925310 isoform X3</fullName>
    </submittedName>
</protein>
<name>A0A9W3A117_BIOGL</name>
<sequence>MNIFIFFLHLLCLMRTTLGLYVYGHPAFNVNNYPDPKPIPETCRNFSGYQLYRNKNVQLCLKFHMFGAPVSFETAENYCKKESGTVGVFELKEKLEILQQQTRCVWIIRITLSTVNWLTCVQKELVVVFTILVTGCFQWTTVFTLVYTNQLVLSVLSVNSGNI</sequence>
<evidence type="ECO:0000313" key="3">
    <source>
        <dbReference type="RefSeq" id="XP_055880881.1"/>
    </source>
</evidence>
<reference evidence="3" key="1">
    <citation type="submission" date="2025-08" db="UniProtKB">
        <authorList>
            <consortium name="RefSeq"/>
        </authorList>
    </citation>
    <scope>IDENTIFICATION</scope>
</reference>
<evidence type="ECO:0000256" key="1">
    <source>
        <dbReference type="SAM" id="SignalP"/>
    </source>
</evidence>
<dbReference type="Proteomes" id="UP001165740">
    <property type="component" value="Chromosome 3"/>
</dbReference>
<keyword evidence="1" id="KW-0732">Signal</keyword>
<dbReference type="AlphaFoldDB" id="A0A9W3A117"/>
<keyword evidence="2" id="KW-1185">Reference proteome</keyword>
<dbReference type="GeneID" id="129925310"/>
<gene>
    <name evidence="3" type="primary">LOC129925310</name>
</gene>
<evidence type="ECO:0000313" key="2">
    <source>
        <dbReference type="Proteomes" id="UP001165740"/>
    </source>
</evidence>
<feature type="signal peptide" evidence="1">
    <location>
        <begin position="1"/>
        <end position="19"/>
    </location>
</feature>
<accession>A0A9W3A117</accession>